<keyword evidence="2" id="KW-0697">Rotamase</keyword>
<keyword evidence="2 5" id="KW-0413">Isomerase</keyword>
<dbReference type="PANTHER" id="PTHR45625:SF3">
    <property type="entry name" value="PEPTIDYL-PROLYL CIS-TRANS ISOMERASE B-RELATED"/>
    <property type="match status" value="1"/>
</dbReference>
<dbReference type="InterPro" id="IPR002130">
    <property type="entry name" value="Cyclophilin-type_PPIase_dom"/>
</dbReference>
<comment type="function">
    <text evidence="1 2">PPIases accelerate the folding of proteins. It catalyzes the cis-trans isomerization of proline imidic peptide bonds in oligopeptides.</text>
</comment>
<dbReference type="Gene3D" id="2.40.100.10">
    <property type="entry name" value="Cyclophilin-like"/>
    <property type="match status" value="1"/>
</dbReference>
<keyword evidence="6" id="KW-1185">Reference proteome</keyword>
<keyword evidence="2" id="KW-0732">Signal</keyword>
<feature type="compositionally biased region" description="Low complexity" evidence="3">
    <location>
        <begin position="27"/>
        <end position="48"/>
    </location>
</feature>
<organism evidence="5 6">
    <name type="scientific">Nocardioides donggukensis</name>
    <dbReference type="NCBI Taxonomy" id="2774019"/>
    <lineage>
        <taxon>Bacteria</taxon>
        <taxon>Bacillati</taxon>
        <taxon>Actinomycetota</taxon>
        <taxon>Actinomycetes</taxon>
        <taxon>Propionibacteriales</taxon>
        <taxon>Nocardioidaceae</taxon>
        <taxon>Nocardioides</taxon>
    </lineage>
</organism>
<accession>A0A927K2W4</accession>
<dbReference type="AlphaFoldDB" id="A0A927K2W4"/>
<feature type="compositionally biased region" description="Polar residues" evidence="3">
    <location>
        <begin position="219"/>
        <end position="229"/>
    </location>
</feature>
<comment type="similarity">
    <text evidence="2">Belongs to the cyclophilin-type PPIase family.</text>
</comment>
<dbReference type="PROSITE" id="PS50072">
    <property type="entry name" value="CSA_PPIASE_2"/>
    <property type="match status" value="1"/>
</dbReference>
<dbReference type="Pfam" id="PF00160">
    <property type="entry name" value="Pro_isomerase"/>
    <property type="match status" value="1"/>
</dbReference>
<dbReference type="GO" id="GO:0003755">
    <property type="term" value="F:peptidyl-prolyl cis-trans isomerase activity"/>
    <property type="evidence" value="ECO:0007669"/>
    <property type="project" value="UniProtKB-UniRule"/>
</dbReference>
<protein>
    <recommendedName>
        <fullName evidence="2">Peptidyl-prolyl cis-trans isomerase</fullName>
        <shortName evidence="2">PPIase</shortName>
        <ecNumber evidence="2">5.2.1.8</ecNumber>
    </recommendedName>
</protein>
<name>A0A927K2W4_9ACTN</name>
<evidence type="ECO:0000256" key="1">
    <source>
        <dbReference type="ARBA" id="ARBA00002388"/>
    </source>
</evidence>
<dbReference type="RefSeq" id="WP_192142349.1">
    <property type="nucleotide sequence ID" value="NZ_JACYXZ010000002.1"/>
</dbReference>
<dbReference type="PANTHER" id="PTHR45625">
    <property type="entry name" value="PEPTIDYL-PROLYL CIS-TRANS ISOMERASE-RELATED"/>
    <property type="match status" value="1"/>
</dbReference>
<comment type="caution">
    <text evidence="5">The sequence shown here is derived from an EMBL/GenBank/DDBJ whole genome shotgun (WGS) entry which is preliminary data.</text>
</comment>
<dbReference type="InterPro" id="IPR029000">
    <property type="entry name" value="Cyclophilin-like_dom_sf"/>
</dbReference>
<evidence type="ECO:0000256" key="3">
    <source>
        <dbReference type="SAM" id="MobiDB-lite"/>
    </source>
</evidence>
<proteinExistence type="inferred from homology"/>
<evidence type="ECO:0000256" key="2">
    <source>
        <dbReference type="RuleBase" id="RU363019"/>
    </source>
</evidence>
<evidence type="ECO:0000313" key="5">
    <source>
        <dbReference type="EMBL" id="MBD8869562.1"/>
    </source>
</evidence>
<feature type="domain" description="PPIase cyclophilin-type" evidence="4">
    <location>
        <begin position="80"/>
        <end position="229"/>
    </location>
</feature>
<evidence type="ECO:0000259" key="4">
    <source>
        <dbReference type="PROSITE" id="PS50072"/>
    </source>
</evidence>
<dbReference type="InterPro" id="IPR044666">
    <property type="entry name" value="Cyclophilin_A-like"/>
</dbReference>
<dbReference type="CDD" id="cd00317">
    <property type="entry name" value="cyclophilin"/>
    <property type="match status" value="1"/>
</dbReference>
<dbReference type="Proteomes" id="UP000616839">
    <property type="component" value="Unassembled WGS sequence"/>
</dbReference>
<feature type="region of interest" description="Disordered" evidence="3">
    <location>
        <begin position="206"/>
        <end position="229"/>
    </location>
</feature>
<dbReference type="PRINTS" id="PR00153">
    <property type="entry name" value="CSAPPISMRASE"/>
</dbReference>
<dbReference type="EC" id="5.2.1.8" evidence="2"/>
<feature type="signal peptide" evidence="2">
    <location>
        <begin position="1"/>
        <end position="21"/>
    </location>
</feature>
<feature type="region of interest" description="Disordered" evidence="3">
    <location>
        <begin position="24"/>
        <end position="74"/>
    </location>
</feature>
<gene>
    <name evidence="5" type="ORF">IE331_07990</name>
</gene>
<feature type="chain" id="PRO_5038162868" description="Peptidyl-prolyl cis-trans isomerase" evidence="2">
    <location>
        <begin position="22"/>
        <end position="229"/>
    </location>
</feature>
<comment type="catalytic activity">
    <reaction evidence="2">
        <text>[protein]-peptidylproline (omega=180) = [protein]-peptidylproline (omega=0)</text>
        <dbReference type="Rhea" id="RHEA:16237"/>
        <dbReference type="Rhea" id="RHEA-COMP:10747"/>
        <dbReference type="Rhea" id="RHEA-COMP:10748"/>
        <dbReference type="ChEBI" id="CHEBI:83833"/>
        <dbReference type="ChEBI" id="CHEBI:83834"/>
        <dbReference type="EC" id="5.2.1.8"/>
    </reaction>
</comment>
<dbReference type="PROSITE" id="PS51257">
    <property type="entry name" value="PROKAR_LIPOPROTEIN"/>
    <property type="match status" value="1"/>
</dbReference>
<reference evidence="5" key="1">
    <citation type="submission" date="2020-09" db="EMBL/GenBank/DDBJ databases">
        <title>Nocardioides sp. strain MJB4 16S ribosomal RNA gene Genome sequencing and assembly.</title>
        <authorList>
            <person name="Kim I."/>
        </authorList>
    </citation>
    <scope>NUCLEOTIDE SEQUENCE</scope>
    <source>
        <strain evidence="5">MJB4</strain>
    </source>
</reference>
<sequence length="229" mass="23059">MLTRALPAAAAALLLLFSACSEDSSDDVTASDAATSEGAESGEAGDTACDYPEDGRPAAKEVSPPPAEPTETGSTEVAIETSVGDIDATLDGAATPCTVNSFLSLAEQDYFDGTDCHRLTEGGLSVLQCGDPTGTGGGGPGYSFEDELTGEESYPAGTLAMANAGPGTNGSQFFIVYGDSQLPPSYTVFGSVDDEAVDLVTEVAKKGSDGSYPDGSGVPNEQVTITDVG</sequence>
<evidence type="ECO:0000313" key="6">
    <source>
        <dbReference type="Proteomes" id="UP000616839"/>
    </source>
</evidence>
<dbReference type="SUPFAM" id="SSF50891">
    <property type="entry name" value="Cyclophilin-like"/>
    <property type="match status" value="1"/>
</dbReference>
<dbReference type="EMBL" id="JACYXZ010000002">
    <property type="protein sequence ID" value="MBD8869562.1"/>
    <property type="molecule type" value="Genomic_DNA"/>
</dbReference>